<proteinExistence type="predicted"/>
<feature type="transmembrane region" description="Helical" evidence="1">
    <location>
        <begin position="21"/>
        <end position="49"/>
    </location>
</feature>
<comment type="caution">
    <text evidence="2">The sequence shown here is derived from an EMBL/GenBank/DDBJ whole genome shotgun (WGS) entry which is preliminary data.</text>
</comment>
<organism evidence="2">
    <name type="scientific">marine sediment metagenome</name>
    <dbReference type="NCBI Taxonomy" id="412755"/>
    <lineage>
        <taxon>unclassified sequences</taxon>
        <taxon>metagenomes</taxon>
        <taxon>ecological metagenomes</taxon>
    </lineage>
</organism>
<dbReference type="EMBL" id="LAZR01069637">
    <property type="protein sequence ID" value="KKK47316.1"/>
    <property type="molecule type" value="Genomic_DNA"/>
</dbReference>
<keyword evidence="1" id="KW-0812">Transmembrane</keyword>
<sequence>MIQRLKSRLTPRKIAKFLAQGFLGTLWGLYWIYGGAFAFLGAMVLLTLIQDPSLNGEAADDISISLPAMSNRVQYIVLAWFAATPIIVIYTLKLWRIVPYIYHKVRR</sequence>
<reference evidence="2" key="1">
    <citation type="journal article" date="2015" name="Nature">
        <title>Complex archaea that bridge the gap between prokaryotes and eukaryotes.</title>
        <authorList>
            <person name="Spang A."/>
            <person name="Saw J.H."/>
            <person name="Jorgensen S.L."/>
            <person name="Zaremba-Niedzwiedzka K."/>
            <person name="Martijn J."/>
            <person name="Lind A.E."/>
            <person name="van Eijk R."/>
            <person name="Schleper C."/>
            <person name="Guy L."/>
            <person name="Ettema T.J."/>
        </authorList>
    </citation>
    <scope>NUCLEOTIDE SEQUENCE</scope>
</reference>
<accession>A0A0F8YH03</accession>
<gene>
    <name evidence="2" type="ORF">LCGC14_3156430</name>
</gene>
<keyword evidence="1" id="KW-1133">Transmembrane helix</keyword>
<evidence type="ECO:0000256" key="1">
    <source>
        <dbReference type="SAM" id="Phobius"/>
    </source>
</evidence>
<evidence type="ECO:0000313" key="2">
    <source>
        <dbReference type="EMBL" id="KKK47316.1"/>
    </source>
</evidence>
<keyword evidence="1" id="KW-0472">Membrane</keyword>
<name>A0A0F8YH03_9ZZZZ</name>
<protein>
    <submittedName>
        <fullName evidence="2">Uncharacterized protein</fullName>
    </submittedName>
</protein>
<feature type="transmembrane region" description="Helical" evidence="1">
    <location>
        <begin position="75"/>
        <end position="98"/>
    </location>
</feature>
<dbReference type="AlphaFoldDB" id="A0A0F8YH03"/>
<feature type="non-terminal residue" evidence="2">
    <location>
        <position position="107"/>
    </location>
</feature>